<protein>
    <submittedName>
        <fullName evidence="1">Uncharacterized protein</fullName>
    </submittedName>
</protein>
<dbReference type="RefSeq" id="WP_198824057.1">
    <property type="nucleotide sequence ID" value="NZ_JAEILT010000007.1"/>
</dbReference>
<accession>A0ABS0WC41</accession>
<dbReference type="Proteomes" id="UP000649232">
    <property type="component" value="Unassembled WGS sequence"/>
</dbReference>
<gene>
    <name evidence="1" type="ORF">JEU11_06280</name>
</gene>
<evidence type="ECO:0000313" key="1">
    <source>
        <dbReference type="EMBL" id="MBJ2136052.1"/>
    </source>
</evidence>
<dbReference type="EMBL" id="JAEILT010000007">
    <property type="protein sequence ID" value="MBJ2136052.1"/>
    <property type="molecule type" value="Genomic_DNA"/>
</dbReference>
<comment type="caution">
    <text evidence="1">The sequence shown here is derived from an EMBL/GenBank/DDBJ whole genome shotgun (WGS) entry which is preliminary data.</text>
</comment>
<organism evidence="1 2">
    <name type="scientific">Paraglaciecola chathamensis</name>
    <dbReference type="NCBI Taxonomy" id="368405"/>
    <lineage>
        <taxon>Bacteria</taxon>
        <taxon>Pseudomonadati</taxon>
        <taxon>Pseudomonadota</taxon>
        <taxon>Gammaproteobacteria</taxon>
        <taxon>Alteromonadales</taxon>
        <taxon>Alteromonadaceae</taxon>
        <taxon>Paraglaciecola</taxon>
    </lineage>
</organism>
<evidence type="ECO:0000313" key="2">
    <source>
        <dbReference type="Proteomes" id="UP000649232"/>
    </source>
</evidence>
<name>A0ABS0WC41_9ALTE</name>
<reference evidence="1 2" key="1">
    <citation type="submission" date="2020-12" db="EMBL/GenBank/DDBJ databases">
        <title>Draft genome sequences of nine environmental bacterial isolates colonizing plastic.</title>
        <authorList>
            <person name="Borre I."/>
            <person name="Sonnenschein E.C."/>
        </authorList>
    </citation>
    <scope>NUCLEOTIDE SEQUENCE [LARGE SCALE GENOMIC DNA]</scope>
    <source>
        <strain evidence="1 2">IB30</strain>
    </source>
</reference>
<sequence>MSNGLAHGLPSSSLTFSRDLKQVNLTITFPLEDLIIASAGFKALEHLAANNSMPETLLASLDTYLKAHLEMRHDSTHIPFTLESAYLEMKTHHDVGTYVSVVSELRLAISKGESVFPMYLRYDALMHEIRSQRANVYWLEPGLNAQRMAGFGFYSKGKNQGVLIQKPVNPH</sequence>
<proteinExistence type="predicted"/>